<proteinExistence type="predicted"/>
<gene>
    <name evidence="1" type="ORF">RFULGI_LOCUS8719</name>
</gene>
<protein>
    <submittedName>
        <fullName evidence="1">7578_t:CDS:1</fullName>
    </submittedName>
</protein>
<dbReference type="EMBL" id="CAJVPZ010014452">
    <property type="protein sequence ID" value="CAG8657673.1"/>
    <property type="molecule type" value="Genomic_DNA"/>
</dbReference>
<reference evidence="1" key="1">
    <citation type="submission" date="2021-06" db="EMBL/GenBank/DDBJ databases">
        <authorList>
            <person name="Kallberg Y."/>
            <person name="Tangrot J."/>
            <person name="Rosling A."/>
        </authorList>
    </citation>
    <scope>NUCLEOTIDE SEQUENCE</scope>
    <source>
        <strain evidence="1">IN212</strain>
    </source>
</reference>
<sequence>FHVLNIYIMDPLQSQKSGKGSSISLENNRQAQLSFKNSLIDTEASSISLPYGSDIIEIFNEDSSDEENEELALKIYKGQIF</sequence>
<evidence type="ECO:0000313" key="1">
    <source>
        <dbReference type="EMBL" id="CAG8657673.1"/>
    </source>
</evidence>
<comment type="caution">
    <text evidence="1">The sequence shown here is derived from an EMBL/GenBank/DDBJ whole genome shotgun (WGS) entry which is preliminary data.</text>
</comment>
<dbReference type="AlphaFoldDB" id="A0A9N9H4F4"/>
<accession>A0A9N9H4F4</accession>
<name>A0A9N9H4F4_9GLOM</name>
<keyword evidence="2" id="KW-1185">Reference proteome</keyword>
<evidence type="ECO:0000313" key="2">
    <source>
        <dbReference type="Proteomes" id="UP000789396"/>
    </source>
</evidence>
<organism evidence="1 2">
    <name type="scientific">Racocetra fulgida</name>
    <dbReference type="NCBI Taxonomy" id="60492"/>
    <lineage>
        <taxon>Eukaryota</taxon>
        <taxon>Fungi</taxon>
        <taxon>Fungi incertae sedis</taxon>
        <taxon>Mucoromycota</taxon>
        <taxon>Glomeromycotina</taxon>
        <taxon>Glomeromycetes</taxon>
        <taxon>Diversisporales</taxon>
        <taxon>Gigasporaceae</taxon>
        <taxon>Racocetra</taxon>
    </lineage>
</organism>
<dbReference type="Proteomes" id="UP000789396">
    <property type="component" value="Unassembled WGS sequence"/>
</dbReference>
<feature type="non-terminal residue" evidence="1">
    <location>
        <position position="1"/>
    </location>
</feature>